<organism evidence="1 2">
    <name type="scientific">Oceanobacillus limi</name>
    <dbReference type="NCBI Taxonomy" id="930131"/>
    <lineage>
        <taxon>Bacteria</taxon>
        <taxon>Bacillati</taxon>
        <taxon>Bacillota</taxon>
        <taxon>Bacilli</taxon>
        <taxon>Bacillales</taxon>
        <taxon>Bacillaceae</taxon>
        <taxon>Oceanobacillus</taxon>
    </lineage>
</organism>
<protein>
    <submittedName>
        <fullName evidence="1">Replication-relaxation</fullName>
    </submittedName>
</protein>
<gene>
    <name evidence="1" type="ORF">SAMN05216389_1384</name>
</gene>
<dbReference type="Proteomes" id="UP000198618">
    <property type="component" value="Unassembled WGS sequence"/>
</dbReference>
<sequence length="196" mass="23483">MNQTKKKVQRQERILSSLAKLTYATIEQLQVIEDLGGYRNTHRILHQMEKDKLIKSVRYEKKIYYLSNRGSERIGKGGVNLKKSWIQHTLMRNDLYIKLGMPKDWQKEVPISKEEEVYLIPDAMYKNKGEYHFVEIDNTQTMKTNVEKINKYKYLSSDIFKQYNHIPTLIWYSLSDIRKEKLKKACEKHGLKYKIY</sequence>
<dbReference type="STRING" id="930131.SAMN05216389_1384"/>
<evidence type="ECO:0000313" key="1">
    <source>
        <dbReference type="EMBL" id="SET84309.1"/>
    </source>
</evidence>
<reference evidence="1 2" key="1">
    <citation type="submission" date="2016-10" db="EMBL/GenBank/DDBJ databases">
        <authorList>
            <person name="de Groot N.N."/>
        </authorList>
    </citation>
    <scope>NUCLEOTIDE SEQUENCE [LARGE SCALE GENOMIC DNA]</scope>
    <source>
        <strain evidence="1 2">IBRC-M 10780</strain>
    </source>
</reference>
<dbReference type="Pfam" id="PF13814">
    <property type="entry name" value="Replic_Relax"/>
    <property type="match status" value="1"/>
</dbReference>
<dbReference type="RefSeq" id="WP_090873107.1">
    <property type="nucleotide sequence ID" value="NZ_FOHE01000038.1"/>
</dbReference>
<name>A0A1I0HJV6_9BACI</name>
<dbReference type="OrthoDB" id="2601083at2"/>
<dbReference type="InterPro" id="IPR025855">
    <property type="entry name" value="Replic_Relax"/>
</dbReference>
<proteinExistence type="predicted"/>
<keyword evidence="2" id="KW-1185">Reference proteome</keyword>
<dbReference type="EMBL" id="FOHE01000038">
    <property type="protein sequence ID" value="SET84309.1"/>
    <property type="molecule type" value="Genomic_DNA"/>
</dbReference>
<evidence type="ECO:0000313" key="2">
    <source>
        <dbReference type="Proteomes" id="UP000198618"/>
    </source>
</evidence>
<accession>A0A1I0HJV6</accession>
<dbReference type="AlphaFoldDB" id="A0A1I0HJV6"/>